<dbReference type="Proteomes" id="UP000789595">
    <property type="component" value="Unassembled WGS sequence"/>
</dbReference>
<feature type="domain" description="AB hydrolase-1" evidence="1">
    <location>
        <begin position="113"/>
        <end position="252"/>
    </location>
</feature>
<sequence>MGACLGAGQIDAHATDEPPQEQESYLSSLACSLAPSLVEKHFVQTAVQALARPPRRAYGRDALGPSRTGREGLIVTREDVVLTNRRGLRLHASFWSTAKTWAKTGATYLEPRPAIVYVHGAGSSRAEAADAPLSVACAIGASLLAVDTTAQGRSDGDVGSLGGDYEIADVAACVDWLRKEAKIDHILLWGRSAGAVACLGYAREAEMNDAPVRGVIADSAFSNLSDACEGLFERRAPALPRAFRRRVLDAAFVEVKRVAGWDPRERRVDEVCKKLAMTPVLFAGAHEDDLVPVKHAETLHEATRRGELVLFPGTHNSPRPVQVLNSFRSFARRRLMDGSAFARRAFGDVSNSSLRIATYSPATP</sequence>
<reference evidence="2" key="1">
    <citation type="submission" date="2021-11" db="EMBL/GenBank/DDBJ databases">
        <authorList>
            <consortium name="Genoscope - CEA"/>
            <person name="William W."/>
        </authorList>
    </citation>
    <scope>NUCLEOTIDE SEQUENCE</scope>
</reference>
<dbReference type="InterPro" id="IPR000073">
    <property type="entry name" value="AB_hydrolase_1"/>
</dbReference>
<accession>A0A8J2WU20</accession>
<protein>
    <recommendedName>
        <fullName evidence="1">AB hydrolase-1 domain-containing protein</fullName>
    </recommendedName>
</protein>
<dbReference type="SUPFAM" id="SSF53474">
    <property type="entry name" value="alpha/beta-Hydrolases"/>
    <property type="match status" value="1"/>
</dbReference>
<gene>
    <name evidence="2" type="ORF">PECAL_1P19260</name>
</gene>
<organism evidence="2 3">
    <name type="scientific">Pelagomonas calceolata</name>
    <dbReference type="NCBI Taxonomy" id="35677"/>
    <lineage>
        <taxon>Eukaryota</taxon>
        <taxon>Sar</taxon>
        <taxon>Stramenopiles</taxon>
        <taxon>Ochrophyta</taxon>
        <taxon>Pelagophyceae</taxon>
        <taxon>Pelagomonadales</taxon>
        <taxon>Pelagomonadaceae</taxon>
        <taxon>Pelagomonas</taxon>
    </lineage>
</organism>
<dbReference type="InterPro" id="IPR052920">
    <property type="entry name" value="DNA-binding_regulatory"/>
</dbReference>
<name>A0A8J2WU20_9STRA</name>
<evidence type="ECO:0000313" key="3">
    <source>
        <dbReference type="Proteomes" id="UP000789595"/>
    </source>
</evidence>
<comment type="caution">
    <text evidence="2">The sequence shown here is derived from an EMBL/GenBank/DDBJ whole genome shotgun (WGS) entry which is preliminary data.</text>
</comment>
<dbReference type="AlphaFoldDB" id="A0A8J2WU20"/>
<proteinExistence type="predicted"/>
<dbReference type="InterPro" id="IPR029058">
    <property type="entry name" value="AB_hydrolase_fold"/>
</dbReference>
<evidence type="ECO:0000259" key="1">
    <source>
        <dbReference type="Pfam" id="PF00561"/>
    </source>
</evidence>
<dbReference type="Pfam" id="PF00561">
    <property type="entry name" value="Abhydrolase_1"/>
    <property type="match status" value="1"/>
</dbReference>
<dbReference type="EMBL" id="CAKKNE010000001">
    <property type="protein sequence ID" value="CAH0365485.1"/>
    <property type="molecule type" value="Genomic_DNA"/>
</dbReference>
<dbReference type="Gene3D" id="3.40.50.1820">
    <property type="entry name" value="alpha/beta hydrolase"/>
    <property type="match status" value="1"/>
</dbReference>
<evidence type="ECO:0000313" key="2">
    <source>
        <dbReference type="EMBL" id="CAH0365485.1"/>
    </source>
</evidence>
<dbReference type="PANTHER" id="PTHR43358:SF4">
    <property type="entry name" value="ALPHA_BETA HYDROLASE FOLD-1 DOMAIN-CONTAINING PROTEIN"/>
    <property type="match status" value="1"/>
</dbReference>
<dbReference type="OrthoDB" id="10249433at2759"/>
<dbReference type="PANTHER" id="PTHR43358">
    <property type="entry name" value="ALPHA/BETA-HYDROLASE"/>
    <property type="match status" value="1"/>
</dbReference>
<keyword evidence="3" id="KW-1185">Reference proteome</keyword>